<feature type="transmembrane region" description="Helical" evidence="1">
    <location>
        <begin position="37"/>
        <end position="55"/>
    </location>
</feature>
<evidence type="ECO:0000313" key="4">
    <source>
        <dbReference type="Proteomes" id="UP000324358"/>
    </source>
</evidence>
<organism evidence="3 4">
    <name type="scientific">Bizionia algoritergicola</name>
    <dbReference type="NCBI Taxonomy" id="291187"/>
    <lineage>
        <taxon>Bacteria</taxon>
        <taxon>Pseudomonadati</taxon>
        <taxon>Bacteroidota</taxon>
        <taxon>Flavobacteriia</taxon>
        <taxon>Flavobacteriales</taxon>
        <taxon>Flavobacteriaceae</taxon>
        <taxon>Bizionia</taxon>
    </lineage>
</organism>
<dbReference type="Gene3D" id="2.130.10.10">
    <property type="entry name" value="YVTN repeat-like/Quinoprotein amine dehydrogenase"/>
    <property type="match status" value="2"/>
</dbReference>
<reference evidence="3 4" key="1">
    <citation type="submission" date="2019-08" db="EMBL/GenBank/DDBJ databases">
        <title>Genomes of Antarctic Bizionia species.</title>
        <authorList>
            <person name="Bowman J.P."/>
        </authorList>
    </citation>
    <scope>NUCLEOTIDE SEQUENCE [LARGE SCALE GENOMIC DNA]</scope>
    <source>
        <strain evidence="3 4">APA-1</strain>
    </source>
</reference>
<dbReference type="InterPro" id="IPR015943">
    <property type="entry name" value="WD40/YVTN_repeat-like_dom_sf"/>
</dbReference>
<evidence type="ECO:0000259" key="2">
    <source>
        <dbReference type="Pfam" id="PF06580"/>
    </source>
</evidence>
<dbReference type="Proteomes" id="UP000324358">
    <property type="component" value="Unassembled WGS sequence"/>
</dbReference>
<dbReference type="GO" id="GO:0000155">
    <property type="term" value="F:phosphorelay sensor kinase activity"/>
    <property type="evidence" value="ECO:0007669"/>
    <property type="project" value="InterPro"/>
</dbReference>
<keyword evidence="4" id="KW-1185">Reference proteome</keyword>
<dbReference type="InterPro" id="IPR011110">
    <property type="entry name" value="Reg_prop"/>
</dbReference>
<keyword evidence="3" id="KW-0808">Transferase</keyword>
<dbReference type="RefSeq" id="WP_066256377.1">
    <property type="nucleotide sequence ID" value="NZ_VSKL01000004.1"/>
</dbReference>
<dbReference type="SUPFAM" id="SSF55874">
    <property type="entry name" value="ATPase domain of HSP90 chaperone/DNA topoisomerase II/histidine kinase"/>
    <property type="match status" value="1"/>
</dbReference>
<dbReference type="InterPro" id="IPR050640">
    <property type="entry name" value="Bact_2-comp_sensor_kinase"/>
</dbReference>
<dbReference type="InterPro" id="IPR036890">
    <property type="entry name" value="HATPase_C_sf"/>
</dbReference>
<keyword evidence="1" id="KW-0812">Transmembrane</keyword>
<dbReference type="EMBL" id="VSKL01000004">
    <property type="protein sequence ID" value="TYB72374.1"/>
    <property type="molecule type" value="Genomic_DNA"/>
</dbReference>
<dbReference type="SUPFAM" id="SSF63829">
    <property type="entry name" value="Calcium-dependent phosphotriesterase"/>
    <property type="match status" value="1"/>
</dbReference>
<dbReference type="PANTHER" id="PTHR34220">
    <property type="entry name" value="SENSOR HISTIDINE KINASE YPDA"/>
    <property type="match status" value="1"/>
</dbReference>
<dbReference type="OrthoDB" id="9809670at2"/>
<dbReference type="PANTHER" id="PTHR34220:SF7">
    <property type="entry name" value="SENSOR HISTIDINE KINASE YPDA"/>
    <property type="match status" value="1"/>
</dbReference>
<comment type="caution">
    <text evidence="3">The sequence shown here is derived from an EMBL/GenBank/DDBJ whole genome shotgun (WGS) entry which is preliminary data.</text>
</comment>
<dbReference type="Pfam" id="PF06580">
    <property type="entry name" value="His_kinase"/>
    <property type="match status" value="1"/>
</dbReference>
<name>A0A5D0QVZ4_9FLAO</name>
<feature type="domain" description="Signal transduction histidine kinase internal region" evidence="2">
    <location>
        <begin position="777"/>
        <end position="856"/>
    </location>
</feature>
<dbReference type="GO" id="GO:0016020">
    <property type="term" value="C:membrane"/>
    <property type="evidence" value="ECO:0007669"/>
    <property type="project" value="InterPro"/>
</dbReference>
<gene>
    <name evidence="3" type="ORF">ES675_11465</name>
</gene>
<feature type="transmembrane region" description="Helical" evidence="1">
    <location>
        <begin position="734"/>
        <end position="756"/>
    </location>
</feature>
<dbReference type="AlphaFoldDB" id="A0A5D0QVZ4"/>
<keyword evidence="3" id="KW-0418">Kinase</keyword>
<keyword evidence="1" id="KW-0472">Membrane</keyword>
<keyword evidence="1" id="KW-1133">Transmembrane helix</keyword>
<evidence type="ECO:0000313" key="3">
    <source>
        <dbReference type="EMBL" id="TYB72374.1"/>
    </source>
</evidence>
<evidence type="ECO:0000256" key="1">
    <source>
        <dbReference type="SAM" id="Phobius"/>
    </source>
</evidence>
<dbReference type="InterPro" id="IPR010559">
    <property type="entry name" value="Sig_transdc_His_kin_internal"/>
</dbReference>
<dbReference type="Gene3D" id="3.30.565.10">
    <property type="entry name" value="Histidine kinase-like ATPase, C-terminal domain"/>
    <property type="match status" value="1"/>
</dbReference>
<dbReference type="Pfam" id="PF07494">
    <property type="entry name" value="Reg_prop"/>
    <property type="match status" value="1"/>
</dbReference>
<protein>
    <submittedName>
        <fullName evidence="3">Sensor histidine kinase</fullName>
    </submittedName>
</protein>
<accession>A0A5D0QVZ4</accession>
<proteinExistence type="predicted"/>
<sequence length="981" mass="114796">MKQIQRYIRITCILVWRFFSISYYVFKKQEHSIQHAYFLYVFLFLNAFAYAQQFTNYSTKDGLPSNHIYKIAQDEKGFLWIATDKGLVKYNGNTMKIFTTKDGLATNDVWEVFPTPDGKLWYLSKSSKLGYIENDSVHAFESELKGEIFNPIYSSQVGNKMFLTSSNTFHVLKNEKWKLLIKYRLGDSIAANSFIDHPTISSFKTTELLDSVFVQDKNNKTIKSYGFKDVLNRIHKRGQITDSLFYWVNDKQYSILNLNTLKLHNRNFKDELALEQSKHVRINIVNNKIQISGNGFVGVLDENFHIRNTYYIPEHLKAHFALIDKTGSIWISTFTDGVYHLPIEKQNIKYCLTGEKINNIGKVNDKIIANVFNKGFYKFNQSKNEFLPFIDEDEYLFKATYVEELDTEFYMSKRHIKMGKNNAIIDIDVQDRIYLMNDKARQLVYYNDYLFGQFSVGINKINPEKFSIENEYLQSGINELLIFNDRFLVATSSGLKEFKEEVISSIQFDNKEFNQSILSITKISDTEILLNTDGFGTYITDLKTIKQLPKSEFLIVNNAYLENNTIWLATESGVLKYTKENDTFVFQMLLDKDNGLPSNSVNNILVHEEKLMIGTNNGIAILPKNQKHTPQLLDVYIEEALFNNQPITTRNSVFQYEDNSSINFKISNIDYSERQTNLSFNYKLEPIYQDWTQTSTNNLNFNDLQPDSYTLFIETQGFTDQVSFIIKPLWWQKFWYKAFMVLLAISIIVLISRYFVKRAQFKKHQKIFEDKRLSELQLKALRSQMNPHFVFNSLSAIQYYIGENNFETSELYLVKFSKLIRQFFELSKENEISLETEVSLLQNYLEIEKLRFKEKLNFVLNVDPNLVTKHTKIPTMLLQPIVENAVNHGVFNKMDNGLVTLNFIYIDEHTFKVEIIDDGVGFANTNNRQSDDVKSSNVLHDRLHFLNYSEKWEIDYKAEELNPNRVDKGNKSVFIITKKQK</sequence>